<evidence type="ECO:0000313" key="2">
    <source>
        <dbReference type="Proteomes" id="UP000499080"/>
    </source>
</evidence>
<protein>
    <submittedName>
        <fullName evidence="1">Uncharacterized protein</fullName>
    </submittedName>
</protein>
<name>A0A4Y2DGZ1_ARAVE</name>
<evidence type="ECO:0000313" key="1">
    <source>
        <dbReference type="EMBL" id="GBM15397.1"/>
    </source>
</evidence>
<comment type="caution">
    <text evidence="1">The sequence shown here is derived from an EMBL/GenBank/DDBJ whole genome shotgun (WGS) entry which is preliminary data.</text>
</comment>
<dbReference type="Proteomes" id="UP000499080">
    <property type="component" value="Unassembled WGS sequence"/>
</dbReference>
<proteinExistence type="predicted"/>
<reference evidence="1 2" key="1">
    <citation type="journal article" date="2019" name="Sci. Rep.">
        <title>Orb-weaving spider Araneus ventricosus genome elucidates the spidroin gene catalogue.</title>
        <authorList>
            <person name="Kono N."/>
            <person name="Nakamura H."/>
            <person name="Ohtoshi R."/>
            <person name="Moran D.A.P."/>
            <person name="Shinohara A."/>
            <person name="Yoshida Y."/>
            <person name="Fujiwara M."/>
            <person name="Mori M."/>
            <person name="Tomita M."/>
            <person name="Arakawa K."/>
        </authorList>
    </citation>
    <scope>NUCLEOTIDE SEQUENCE [LARGE SCALE GENOMIC DNA]</scope>
</reference>
<dbReference type="AlphaFoldDB" id="A0A4Y2DGZ1"/>
<organism evidence="1 2">
    <name type="scientific">Araneus ventricosus</name>
    <name type="common">Orbweaver spider</name>
    <name type="synonym">Epeira ventricosa</name>
    <dbReference type="NCBI Taxonomy" id="182803"/>
    <lineage>
        <taxon>Eukaryota</taxon>
        <taxon>Metazoa</taxon>
        <taxon>Ecdysozoa</taxon>
        <taxon>Arthropoda</taxon>
        <taxon>Chelicerata</taxon>
        <taxon>Arachnida</taxon>
        <taxon>Araneae</taxon>
        <taxon>Araneomorphae</taxon>
        <taxon>Entelegynae</taxon>
        <taxon>Araneoidea</taxon>
        <taxon>Araneidae</taxon>
        <taxon>Araneus</taxon>
    </lineage>
</organism>
<keyword evidence="2" id="KW-1185">Reference proteome</keyword>
<dbReference type="EMBL" id="BGPR01000359">
    <property type="protein sequence ID" value="GBM15397.1"/>
    <property type="molecule type" value="Genomic_DNA"/>
</dbReference>
<accession>A0A4Y2DGZ1</accession>
<gene>
    <name evidence="1" type="ORF">AVEN_199653_1</name>
</gene>
<sequence length="95" mass="10474">MSSEVTFDGTMVPTVSEEKFLGSTKNKDRLIFILMNKFSSVNMTCKKVDEDADCLTVNSVLALAPTHTSVVVKGGDIDLFVILIGIFTFDNVYFL</sequence>